<dbReference type="EMBL" id="PXOG01000028">
    <property type="protein sequence ID" value="RGP80546.1"/>
    <property type="molecule type" value="Genomic_DNA"/>
</dbReference>
<protein>
    <submittedName>
        <fullName evidence="2">Uncharacterized protein</fullName>
    </submittedName>
</protein>
<accession>A0A395T7Y3</accession>
<name>A0A395T7Y3_9HYPO</name>
<feature type="region of interest" description="Disordered" evidence="1">
    <location>
        <begin position="15"/>
        <end position="58"/>
    </location>
</feature>
<evidence type="ECO:0000313" key="2">
    <source>
        <dbReference type="EMBL" id="RGP80546.1"/>
    </source>
</evidence>
<reference evidence="2 3" key="1">
    <citation type="journal article" date="2018" name="PLoS Pathog.">
        <title>Evolution of structural diversity of trichothecenes, a family of toxins produced by plant pathogenic and entomopathogenic fungi.</title>
        <authorList>
            <person name="Proctor R.H."/>
            <person name="McCormick S.P."/>
            <person name="Kim H.S."/>
            <person name="Cardoza R.E."/>
            <person name="Stanley A.M."/>
            <person name="Lindo L."/>
            <person name="Kelly A."/>
            <person name="Brown D.W."/>
            <person name="Lee T."/>
            <person name="Vaughan M.M."/>
            <person name="Alexander N.J."/>
            <person name="Busman M."/>
            <person name="Gutierrez S."/>
        </authorList>
    </citation>
    <scope>NUCLEOTIDE SEQUENCE [LARGE SCALE GENOMIC DNA]</scope>
    <source>
        <strain evidence="2 3">NRRL 20695</strain>
    </source>
</reference>
<dbReference type="Proteomes" id="UP000266234">
    <property type="component" value="Unassembled WGS sequence"/>
</dbReference>
<evidence type="ECO:0000256" key="1">
    <source>
        <dbReference type="SAM" id="MobiDB-lite"/>
    </source>
</evidence>
<feature type="non-terminal residue" evidence="2">
    <location>
        <position position="102"/>
    </location>
</feature>
<sequence length="102" mass="11251">MPSTVKTSNYYQTATIGGHDTVPSESKTIRATDQTSGYKEIRTVPSAPEYPSSNVASKPSESFRDVKALLNDKMYEAGAPVAVPLRSRSCSHRRVSFMYLFV</sequence>
<comment type="caution">
    <text evidence="2">The sequence shown here is derived from an EMBL/GenBank/DDBJ whole genome shotgun (WGS) entry which is preliminary data.</text>
</comment>
<organism evidence="2 3">
    <name type="scientific">Fusarium longipes</name>
    <dbReference type="NCBI Taxonomy" id="694270"/>
    <lineage>
        <taxon>Eukaryota</taxon>
        <taxon>Fungi</taxon>
        <taxon>Dikarya</taxon>
        <taxon>Ascomycota</taxon>
        <taxon>Pezizomycotina</taxon>
        <taxon>Sordariomycetes</taxon>
        <taxon>Hypocreomycetidae</taxon>
        <taxon>Hypocreales</taxon>
        <taxon>Nectriaceae</taxon>
        <taxon>Fusarium</taxon>
    </lineage>
</organism>
<dbReference type="AlphaFoldDB" id="A0A395T7Y3"/>
<gene>
    <name evidence="2" type="ORF">FLONG3_1285</name>
</gene>
<keyword evidence="3" id="KW-1185">Reference proteome</keyword>
<evidence type="ECO:0000313" key="3">
    <source>
        <dbReference type="Proteomes" id="UP000266234"/>
    </source>
</evidence>
<proteinExistence type="predicted"/>
<feature type="compositionally biased region" description="Polar residues" evidence="1">
    <location>
        <begin position="23"/>
        <end position="37"/>
    </location>
</feature>